<proteinExistence type="predicted"/>
<evidence type="ECO:0000313" key="1">
    <source>
        <dbReference type="EMBL" id="KAF6021713.1"/>
    </source>
</evidence>
<organism evidence="1 2">
    <name type="scientific">Bugula neritina</name>
    <name type="common">Brown bryozoan</name>
    <name type="synonym">Sertularia neritina</name>
    <dbReference type="NCBI Taxonomy" id="10212"/>
    <lineage>
        <taxon>Eukaryota</taxon>
        <taxon>Metazoa</taxon>
        <taxon>Spiralia</taxon>
        <taxon>Lophotrochozoa</taxon>
        <taxon>Bryozoa</taxon>
        <taxon>Gymnolaemata</taxon>
        <taxon>Cheilostomatida</taxon>
        <taxon>Flustrina</taxon>
        <taxon>Buguloidea</taxon>
        <taxon>Bugulidae</taxon>
        <taxon>Bugula</taxon>
    </lineage>
</organism>
<name>A0A7J7J6E3_BUGNE</name>
<dbReference type="AlphaFoldDB" id="A0A7J7J6E3"/>
<evidence type="ECO:0000313" key="2">
    <source>
        <dbReference type="Proteomes" id="UP000593567"/>
    </source>
</evidence>
<dbReference type="EMBL" id="VXIV02002975">
    <property type="protein sequence ID" value="KAF6021713.1"/>
    <property type="molecule type" value="Genomic_DNA"/>
</dbReference>
<keyword evidence="2" id="KW-1185">Reference proteome</keyword>
<reference evidence="1" key="1">
    <citation type="submission" date="2020-06" db="EMBL/GenBank/DDBJ databases">
        <title>Draft genome of Bugula neritina, a colonial animal packing powerful symbionts and potential medicines.</title>
        <authorList>
            <person name="Rayko M."/>
        </authorList>
    </citation>
    <scope>NUCLEOTIDE SEQUENCE [LARGE SCALE GENOMIC DNA]</scope>
    <source>
        <strain evidence="1">Kwan_BN1</strain>
    </source>
</reference>
<sequence length="141" mass="15769">MDCSDSQITQFSVPPTLNTTDVIEEVEFSEDSITITSSTTTTSPNQLLKTVTAKLIAQSEKAVMLVTPDYMKDDVTKFEFELIKLKPSSWPTGLHPDLDGSLKAFVQEFIMELSASQPIYELFSSLGREKTSFVPCQHMHE</sequence>
<gene>
    <name evidence="1" type="ORF">EB796_019978</name>
</gene>
<accession>A0A7J7J6E3</accession>
<dbReference type="Proteomes" id="UP000593567">
    <property type="component" value="Unassembled WGS sequence"/>
</dbReference>
<comment type="caution">
    <text evidence="1">The sequence shown here is derived from an EMBL/GenBank/DDBJ whole genome shotgun (WGS) entry which is preliminary data.</text>
</comment>
<protein>
    <submittedName>
        <fullName evidence="1">Uncharacterized protein</fullName>
    </submittedName>
</protein>